<protein>
    <submittedName>
        <fullName evidence="1">Zn-binding protein involved in type VI secretion</fullName>
    </submittedName>
</protein>
<dbReference type="CDD" id="cd14744">
    <property type="entry name" value="PAAR_CT_2"/>
    <property type="match status" value="1"/>
</dbReference>
<accession>A0ABT9SFA2</accession>
<comment type="caution">
    <text evidence="1">The sequence shown here is derived from an EMBL/GenBank/DDBJ whole genome shotgun (WGS) entry which is preliminary data.</text>
</comment>
<dbReference type="Gene3D" id="2.60.200.60">
    <property type="match status" value="1"/>
</dbReference>
<evidence type="ECO:0000313" key="2">
    <source>
        <dbReference type="Proteomes" id="UP001226867"/>
    </source>
</evidence>
<dbReference type="Proteomes" id="UP001226867">
    <property type="component" value="Unassembled WGS sequence"/>
</dbReference>
<dbReference type="EMBL" id="JAUSRO010000015">
    <property type="protein sequence ID" value="MDP9902027.1"/>
    <property type="molecule type" value="Genomic_DNA"/>
</dbReference>
<keyword evidence="2" id="KW-1185">Reference proteome</keyword>
<organism evidence="1 2">
    <name type="scientific">Variovorax ginsengisoli</name>
    <dbReference type="NCBI Taxonomy" id="363844"/>
    <lineage>
        <taxon>Bacteria</taxon>
        <taxon>Pseudomonadati</taxon>
        <taxon>Pseudomonadota</taxon>
        <taxon>Betaproteobacteria</taxon>
        <taxon>Burkholderiales</taxon>
        <taxon>Comamonadaceae</taxon>
        <taxon>Variovorax</taxon>
    </lineage>
</organism>
<evidence type="ECO:0000313" key="1">
    <source>
        <dbReference type="EMBL" id="MDP9902027.1"/>
    </source>
</evidence>
<dbReference type="Pfam" id="PF05488">
    <property type="entry name" value="PAAR_motif"/>
    <property type="match status" value="1"/>
</dbReference>
<gene>
    <name evidence="1" type="ORF">J2W36_004299</name>
</gene>
<sequence>MGDTTTHGGTVLEGFSNFDVYGRQASGKGHKVRCPQCKGIFVIIEGAENRTVGNVPLALEGMLTSCGAALVASQRAATAETGDIAAASVAFGAMADAGSDDRPISEAAKDYDQQFQVLDEVTGEPVANRRYRLTIGGMRFEGTTDHEGKTQRVSAKSELDAHLDVLPEGE</sequence>
<dbReference type="InterPro" id="IPR008727">
    <property type="entry name" value="PAAR_motif"/>
</dbReference>
<proteinExistence type="predicted"/>
<name>A0ABT9SFA2_9BURK</name>
<dbReference type="RefSeq" id="WP_307691787.1">
    <property type="nucleotide sequence ID" value="NZ_JAUSRO010000015.1"/>
</dbReference>
<reference evidence="1 2" key="1">
    <citation type="submission" date="2023-07" db="EMBL/GenBank/DDBJ databases">
        <title>Sorghum-associated microbial communities from plants grown in Nebraska, USA.</title>
        <authorList>
            <person name="Schachtman D."/>
        </authorList>
    </citation>
    <scope>NUCLEOTIDE SEQUENCE [LARGE SCALE GENOMIC DNA]</scope>
    <source>
        <strain evidence="1 2">DS1607</strain>
    </source>
</reference>